<gene>
    <name evidence="2" type="ORF">Tcan_14304</name>
</gene>
<feature type="region of interest" description="Disordered" evidence="1">
    <location>
        <begin position="45"/>
        <end position="91"/>
    </location>
</feature>
<feature type="compositionally biased region" description="Polar residues" evidence="1">
    <location>
        <begin position="69"/>
        <end position="80"/>
    </location>
</feature>
<dbReference type="AlphaFoldDB" id="A0A0B2UUC7"/>
<dbReference type="EMBL" id="JPKZ01003190">
    <property type="protein sequence ID" value="KHN72824.1"/>
    <property type="molecule type" value="Genomic_DNA"/>
</dbReference>
<proteinExistence type="predicted"/>
<comment type="caution">
    <text evidence="2">The sequence shown here is derived from an EMBL/GenBank/DDBJ whole genome shotgun (WGS) entry which is preliminary data.</text>
</comment>
<sequence length="170" mass="18525">MLGKLRSGGRIRVADRIVAIDEQLLVTIQQVTKNGSSNTEALELGGAAKDSDIAAEVDQPLEESGVEEASTSDVPNQQPSKGDDTSETPSNAAIGADYFRTTVGEAIPISSSLIDIYERRVEQAERNHEHVLLAIIRESAPMVLIVNTLLRDVPERKKSDDLLKSFLRPF</sequence>
<keyword evidence="3" id="KW-1185">Reference proteome</keyword>
<feature type="compositionally biased region" description="Acidic residues" evidence="1">
    <location>
        <begin position="53"/>
        <end position="66"/>
    </location>
</feature>
<evidence type="ECO:0000313" key="3">
    <source>
        <dbReference type="Proteomes" id="UP000031036"/>
    </source>
</evidence>
<reference evidence="2 3" key="1">
    <citation type="submission" date="2014-11" db="EMBL/GenBank/DDBJ databases">
        <title>Genetic blueprint of the zoonotic pathogen Toxocara canis.</title>
        <authorList>
            <person name="Zhu X.-Q."/>
            <person name="Korhonen P.K."/>
            <person name="Cai H."/>
            <person name="Young N.D."/>
            <person name="Nejsum P."/>
            <person name="von Samson-Himmelstjerna G."/>
            <person name="Boag P.R."/>
            <person name="Tan P."/>
            <person name="Li Q."/>
            <person name="Min J."/>
            <person name="Yang Y."/>
            <person name="Wang X."/>
            <person name="Fang X."/>
            <person name="Hall R.S."/>
            <person name="Hofmann A."/>
            <person name="Sternberg P.W."/>
            <person name="Jex A.R."/>
            <person name="Gasser R.B."/>
        </authorList>
    </citation>
    <scope>NUCLEOTIDE SEQUENCE [LARGE SCALE GENOMIC DNA]</scope>
    <source>
        <strain evidence="2">PN_DK_2014</strain>
    </source>
</reference>
<evidence type="ECO:0000256" key="1">
    <source>
        <dbReference type="SAM" id="MobiDB-lite"/>
    </source>
</evidence>
<evidence type="ECO:0000313" key="2">
    <source>
        <dbReference type="EMBL" id="KHN72824.1"/>
    </source>
</evidence>
<organism evidence="2 3">
    <name type="scientific">Toxocara canis</name>
    <name type="common">Canine roundworm</name>
    <dbReference type="NCBI Taxonomy" id="6265"/>
    <lineage>
        <taxon>Eukaryota</taxon>
        <taxon>Metazoa</taxon>
        <taxon>Ecdysozoa</taxon>
        <taxon>Nematoda</taxon>
        <taxon>Chromadorea</taxon>
        <taxon>Rhabditida</taxon>
        <taxon>Spirurina</taxon>
        <taxon>Ascaridomorpha</taxon>
        <taxon>Ascaridoidea</taxon>
        <taxon>Toxocaridae</taxon>
        <taxon>Toxocara</taxon>
    </lineage>
</organism>
<dbReference type="Proteomes" id="UP000031036">
    <property type="component" value="Unassembled WGS sequence"/>
</dbReference>
<protein>
    <submittedName>
        <fullName evidence="2">Uncharacterized protein</fullName>
    </submittedName>
</protein>
<name>A0A0B2UUC7_TOXCA</name>
<accession>A0A0B2UUC7</accession>